<evidence type="ECO:0000256" key="1">
    <source>
        <dbReference type="ARBA" id="ARBA00009903"/>
    </source>
</evidence>
<evidence type="ECO:0000313" key="12">
    <source>
        <dbReference type="EMBL" id="GAA0176552.1"/>
    </source>
</evidence>
<dbReference type="InterPro" id="IPR008271">
    <property type="entry name" value="Ser/Thr_kinase_AS"/>
</dbReference>
<evidence type="ECO:0000256" key="9">
    <source>
        <dbReference type="ARBA" id="ARBA00048679"/>
    </source>
</evidence>
<dbReference type="Proteomes" id="UP001454036">
    <property type="component" value="Unassembled WGS sequence"/>
</dbReference>
<keyword evidence="4" id="KW-0808">Transferase</keyword>
<keyword evidence="6" id="KW-0418">Kinase</keyword>
<comment type="catalytic activity">
    <reaction evidence="8">
        <text>L-threonyl-[protein] + ATP = O-phospho-L-threonyl-[protein] + ADP + H(+)</text>
        <dbReference type="Rhea" id="RHEA:46608"/>
        <dbReference type="Rhea" id="RHEA-COMP:11060"/>
        <dbReference type="Rhea" id="RHEA-COMP:11605"/>
        <dbReference type="ChEBI" id="CHEBI:15378"/>
        <dbReference type="ChEBI" id="CHEBI:30013"/>
        <dbReference type="ChEBI" id="CHEBI:30616"/>
        <dbReference type="ChEBI" id="CHEBI:61977"/>
        <dbReference type="ChEBI" id="CHEBI:456216"/>
        <dbReference type="EC" id="2.7.11.1"/>
    </reaction>
</comment>
<dbReference type="CDD" id="cd05574">
    <property type="entry name" value="STKc_phototropin_like"/>
    <property type="match status" value="1"/>
</dbReference>
<evidence type="ECO:0000313" key="13">
    <source>
        <dbReference type="Proteomes" id="UP001454036"/>
    </source>
</evidence>
<evidence type="ECO:0000256" key="6">
    <source>
        <dbReference type="ARBA" id="ARBA00022777"/>
    </source>
</evidence>
<dbReference type="Gene3D" id="3.30.200.20">
    <property type="entry name" value="Phosphorylase Kinase, domain 1"/>
    <property type="match status" value="1"/>
</dbReference>
<gene>
    <name evidence="12" type="ORF">LIER_29523</name>
</gene>
<feature type="compositionally biased region" description="Basic and acidic residues" evidence="10">
    <location>
        <begin position="413"/>
        <end position="430"/>
    </location>
</feature>
<keyword evidence="7" id="KW-0067">ATP-binding</keyword>
<dbReference type="FunFam" id="3.30.200.20:FF:000032">
    <property type="entry name" value="Serine/threonine-protein kinase D6PK-like"/>
    <property type="match status" value="1"/>
</dbReference>
<keyword evidence="5" id="KW-0547">Nucleotide-binding</keyword>
<feature type="region of interest" description="Disordered" evidence="10">
    <location>
        <begin position="413"/>
        <end position="461"/>
    </location>
</feature>
<sequence length="874" mass="97159">MHFRDMESYGTSEITETWKELNSGLNRQNQRMKPSSKYNIGDDINKLFEAINIRSFNNGVTKSEQGAKDALKNSSMKRPMRIGFSRAVGIGISQPVSLKQALRGLCISQASEMAAMKRKMHKPSSLSDEGSVMRLYKTVVAETGETNKTGLPINLGRGNLMEVSLVPERSTLKIPDNSAICNHHSHVNQSDHNTELPTSSEEFIEKPKISKALPIKETVSSSANFYCKVPEEASKHSDKLKMQSSNRKLQVLFETIPSMDQVPAELENQENCKSLTASLSSSLDAGSKTSKPISSTLSLIKPVSRIKSLHKKKLLSNSPSIFGPRKQREGVDNHLSCNLGDAVCQKPNSVVVKKASRQETEAFSSCSTSMEVSSKISSSTGMEVSSTLVDSSSSIASVSSLCCDLTRSTVEKYEEGSRSRQQRDISESSKMRNWGNGSTTSCYEESQHSGSSRNGSRPHMSTDVRWQSINSVKKEHGNLGFRHFKLLRKLGSGDIGTVYLSELVGSNCLFAVKVLDNDFLESRRKMARAQMEKEILEILDHPFLPTLYAHFTTDRFSCLVMEYCSGGDLHVLRQRQHTRSFNEQATRFYVAEVLLALEYLHMLGVVYRDLKPENILVREDGHIMLTDFDLSFRCAVNPTLLKSPFLSVDPPKKTSPCSHSSCIDPFCLNPSWQVSCFTPRFLPAVSKSHKIRCDIAAQVNPFPQLVVEPTSARSNSFVGTHEYLAPEVVKGEGHGSAVDWWTLGIFLYELLYGKTPFKGLSNDDTLANVVSVCLKFPESPMVSSHARDLIRKLLQKEPDNRLGSQMGAAEIKQHPFFEGLNFALIRCATPPELPELVDPWNLLPVTSSAPKKERGSTGHKDLKTAEDDIVFEMF</sequence>
<reference evidence="12 13" key="1">
    <citation type="submission" date="2024-01" db="EMBL/GenBank/DDBJ databases">
        <title>The complete chloroplast genome sequence of Lithospermum erythrorhizon: insights into the phylogenetic relationship among Boraginaceae species and the maternal lineages of purple gromwells.</title>
        <authorList>
            <person name="Okada T."/>
            <person name="Watanabe K."/>
        </authorList>
    </citation>
    <scope>NUCLEOTIDE SEQUENCE [LARGE SCALE GENOMIC DNA]</scope>
</reference>
<comment type="catalytic activity">
    <reaction evidence="9">
        <text>L-seryl-[protein] + ATP = O-phospho-L-seryl-[protein] + ADP + H(+)</text>
        <dbReference type="Rhea" id="RHEA:17989"/>
        <dbReference type="Rhea" id="RHEA-COMP:9863"/>
        <dbReference type="Rhea" id="RHEA-COMP:11604"/>
        <dbReference type="ChEBI" id="CHEBI:15378"/>
        <dbReference type="ChEBI" id="CHEBI:29999"/>
        <dbReference type="ChEBI" id="CHEBI:30616"/>
        <dbReference type="ChEBI" id="CHEBI:83421"/>
        <dbReference type="ChEBI" id="CHEBI:456216"/>
        <dbReference type="EC" id="2.7.11.1"/>
    </reaction>
</comment>
<dbReference type="Gene3D" id="1.10.510.10">
    <property type="entry name" value="Transferase(Phosphotransferase) domain 1"/>
    <property type="match status" value="1"/>
</dbReference>
<organism evidence="12 13">
    <name type="scientific">Lithospermum erythrorhizon</name>
    <name type="common">Purple gromwell</name>
    <name type="synonym">Lithospermum officinale var. erythrorhizon</name>
    <dbReference type="NCBI Taxonomy" id="34254"/>
    <lineage>
        <taxon>Eukaryota</taxon>
        <taxon>Viridiplantae</taxon>
        <taxon>Streptophyta</taxon>
        <taxon>Embryophyta</taxon>
        <taxon>Tracheophyta</taxon>
        <taxon>Spermatophyta</taxon>
        <taxon>Magnoliopsida</taxon>
        <taxon>eudicotyledons</taxon>
        <taxon>Gunneridae</taxon>
        <taxon>Pentapetalae</taxon>
        <taxon>asterids</taxon>
        <taxon>lamiids</taxon>
        <taxon>Boraginales</taxon>
        <taxon>Boraginaceae</taxon>
        <taxon>Boraginoideae</taxon>
        <taxon>Lithospermeae</taxon>
        <taxon>Lithospermum</taxon>
    </lineage>
</organism>
<comment type="similarity">
    <text evidence="1">Belongs to the protein kinase superfamily. AGC Ser/Thr protein kinase family.</text>
</comment>
<dbReference type="GO" id="GO:0005524">
    <property type="term" value="F:ATP binding"/>
    <property type="evidence" value="ECO:0007669"/>
    <property type="project" value="UniProtKB-KW"/>
</dbReference>
<comment type="caution">
    <text evidence="12">The sequence shown here is derived from an EMBL/GenBank/DDBJ whole genome shotgun (WGS) entry which is preliminary data.</text>
</comment>
<keyword evidence="3" id="KW-0723">Serine/threonine-protein kinase</keyword>
<dbReference type="PROSITE" id="PS50011">
    <property type="entry name" value="PROTEIN_KINASE_DOM"/>
    <property type="match status" value="1"/>
</dbReference>
<evidence type="ECO:0000256" key="2">
    <source>
        <dbReference type="ARBA" id="ARBA00012513"/>
    </source>
</evidence>
<evidence type="ECO:0000256" key="7">
    <source>
        <dbReference type="ARBA" id="ARBA00022840"/>
    </source>
</evidence>
<dbReference type="SUPFAM" id="SSF56112">
    <property type="entry name" value="Protein kinase-like (PK-like)"/>
    <property type="match status" value="1"/>
</dbReference>
<evidence type="ECO:0000256" key="3">
    <source>
        <dbReference type="ARBA" id="ARBA00022527"/>
    </source>
</evidence>
<evidence type="ECO:0000256" key="10">
    <source>
        <dbReference type="SAM" id="MobiDB-lite"/>
    </source>
</evidence>
<dbReference type="InterPro" id="IPR011009">
    <property type="entry name" value="Kinase-like_dom_sf"/>
</dbReference>
<dbReference type="GO" id="GO:0004674">
    <property type="term" value="F:protein serine/threonine kinase activity"/>
    <property type="evidence" value="ECO:0007669"/>
    <property type="project" value="UniProtKB-KW"/>
</dbReference>
<dbReference type="FunFam" id="1.10.510.10:FF:000020">
    <property type="entry name" value="serine/threonine-protein kinase D6PK-like"/>
    <property type="match status" value="1"/>
</dbReference>
<feature type="domain" description="Protein kinase" evidence="11">
    <location>
        <begin position="484"/>
        <end position="817"/>
    </location>
</feature>
<accession>A0AAV3RPM3</accession>
<dbReference type="EC" id="2.7.11.1" evidence="2"/>
<evidence type="ECO:0000256" key="5">
    <source>
        <dbReference type="ARBA" id="ARBA00022741"/>
    </source>
</evidence>
<protein>
    <recommendedName>
        <fullName evidence="2">non-specific serine/threonine protein kinase</fullName>
        <ecNumber evidence="2">2.7.11.1</ecNumber>
    </recommendedName>
</protein>
<keyword evidence="13" id="KW-1185">Reference proteome</keyword>
<dbReference type="Pfam" id="PF00069">
    <property type="entry name" value="Pkinase"/>
    <property type="match status" value="2"/>
</dbReference>
<dbReference type="PANTHER" id="PTHR45637">
    <property type="entry name" value="FLIPPASE KINASE 1-RELATED"/>
    <property type="match status" value="1"/>
</dbReference>
<dbReference type="InterPro" id="IPR000719">
    <property type="entry name" value="Prot_kinase_dom"/>
</dbReference>
<dbReference type="AlphaFoldDB" id="A0AAV3RPM3"/>
<proteinExistence type="inferred from homology"/>
<dbReference type="SMART" id="SM00220">
    <property type="entry name" value="S_TKc"/>
    <property type="match status" value="1"/>
</dbReference>
<name>A0AAV3RPM3_LITER</name>
<dbReference type="EMBL" id="BAABME010010195">
    <property type="protein sequence ID" value="GAA0176552.1"/>
    <property type="molecule type" value="Genomic_DNA"/>
</dbReference>
<feature type="compositionally biased region" description="Polar residues" evidence="10">
    <location>
        <begin position="435"/>
        <end position="455"/>
    </location>
</feature>
<dbReference type="PROSITE" id="PS00108">
    <property type="entry name" value="PROTEIN_KINASE_ST"/>
    <property type="match status" value="1"/>
</dbReference>
<evidence type="ECO:0000259" key="11">
    <source>
        <dbReference type="PROSITE" id="PS50011"/>
    </source>
</evidence>
<evidence type="ECO:0000256" key="8">
    <source>
        <dbReference type="ARBA" id="ARBA00047899"/>
    </source>
</evidence>
<evidence type="ECO:0000256" key="4">
    <source>
        <dbReference type="ARBA" id="ARBA00022679"/>
    </source>
</evidence>
<dbReference type="FunFam" id="1.10.510.10:FF:000028">
    <property type="entry name" value="serine/threonine-protein kinase D6PK-like"/>
    <property type="match status" value="1"/>
</dbReference>